<feature type="region of interest" description="Disordered" evidence="11">
    <location>
        <begin position="1"/>
        <end position="40"/>
    </location>
</feature>
<dbReference type="SMART" id="SM00382">
    <property type="entry name" value="AAA"/>
    <property type="match status" value="2"/>
</dbReference>
<dbReference type="Gene3D" id="1.20.58.120">
    <property type="entry name" value="BAG domain"/>
    <property type="match status" value="1"/>
</dbReference>
<comment type="similarity">
    <text evidence="2">Belongs to the ABC transporter superfamily. ABCC family. Conjugate transporter (TC 3.A.1.208) subfamily.</text>
</comment>
<dbReference type="InterPro" id="IPR017871">
    <property type="entry name" value="ABC_transporter-like_CS"/>
</dbReference>
<feature type="transmembrane region" description="Helical" evidence="12">
    <location>
        <begin position="591"/>
        <end position="610"/>
    </location>
</feature>
<dbReference type="PROSITE" id="PS50893">
    <property type="entry name" value="ABC_TRANSPORTER_2"/>
    <property type="match status" value="2"/>
</dbReference>
<evidence type="ECO:0000256" key="3">
    <source>
        <dbReference type="ARBA" id="ARBA00022448"/>
    </source>
</evidence>
<dbReference type="CDD" id="cd18579">
    <property type="entry name" value="ABC_6TM_ABCC_D1"/>
    <property type="match status" value="1"/>
</dbReference>
<accession>A0A4S8JI34</accession>
<dbReference type="InterPro" id="IPR044746">
    <property type="entry name" value="ABCC_6TM_D1"/>
</dbReference>
<comment type="caution">
    <text evidence="16">The sequence shown here is derived from an EMBL/GenBank/DDBJ whole genome shotgun (WGS) entry which is preliminary data.</text>
</comment>
<evidence type="ECO:0000256" key="12">
    <source>
        <dbReference type="SAM" id="Phobius"/>
    </source>
</evidence>
<evidence type="ECO:0000256" key="5">
    <source>
        <dbReference type="ARBA" id="ARBA00022737"/>
    </source>
</evidence>
<dbReference type="PROSITE" id="PS50929">
    <property type="entry name" value="ABC_TM1F"/>
    <property type="match status" value="2"/>
</dbReference>
<dbReference type="GO" id="GO:0012505">
    <property type="term" value="C:endomembrane system"/>
    <property type="evidence" value="ECO:0007669"/>
    <property type="project" value="UniProtKB-SubCell"/>
</dbReference>
<dbReference type="InterPro" id="IPR000626">
    <property type="entry name" value="Ubiquitin-like_dom"/>
</dbReference>
<dbReference type="Pfam" id="PF02179">
    <property type="entry name" value="BAG"/>
    <property type="match status" value="1"/>
</dbReference>
<dbReference type="PANTHER" id="PTHR24223">
    <property type="entry name" value="ATP-BINDING CASSETTE SUB-FAMILY C"/>
    <property type="match status" value="1"/>
</dbReference>
<feature type="transmembrane region" description="Helical" evidence="12">
    <location>
        <begin position="1064"/>
        <end position="1087"/>
    </location>
</feature>
<dbReference type="InterPro" id="IPR029071">
    <property type="entry name" value="Ubiquitin-like_domsf"/>
</dbReference>
<dbReference type="Proteomes" id="UP000317650">
    <property type="component" value="Chromosome 7"/>
</dbReference>
<keyword evidence="4 12" id="KW-0812">Transmembrane</keyword>
<dbReference type="GO" id="GO:0005524">
    <property type="term" value="F:ATP binding"/>
    <property type="evidence" value="ECO:0007669"/>
    <property type="project" value="UniProtKB-KW"/>
</dbReference>
<dbReference type="GO" id="GO:0016887">
    <property type="term" value="F:ATP hydrolysis activity"/>
    <property type="evidence" value="ECO:0007669"/>
    <property type="project" value="InterPro"/>
</dbReference>
<feature type="region of interest" description="Disordered" evidence="11">
    <location>
        <begin position="994"/>
        <end position="1017"/>
    </location>
</feature>
<feature type="domain" description="Ubiquitin-like" evidence="13">
    <location>
        <begin position="71"/>
        <end position="141"/>
    </location>
</feature>
<dbReference type="PANTHER" id="PTHR24223:SF456">
    <property type="entry name" value="MULTIDRUG RESISTANCE-ASSOCIATED PROTEIN LETHAL(2)03659"/>
    <property type="match status" value="1"/>
</dbReference>
<dbReference type="FunFam" id="1.20.1560.10:FF:000013">
    <property type="entry name" value="ABC transporter C family member 2"/>
    <property type="match status" value="1"/>
</dbReference>
<dbReference type="InterPro" id="IPR027417">
    <property type="entry name" value="P-loop_NTPase"/>
</dbReference>
<dbReference type="PROSITE" id="PS50053">
    <property type="entry name" value="UBIQUITIN_2"/>
    <property type="match status" value="1"/>
</dbReference>
<feature type="transmembrane region" description="Helical" evidence="12">
    <location>
        <begin position="670"/>
        <end position="694"/>
    </location>
</feature>
<dbReference type="InterPro" id="IPR003593">
    <property type="entry name" value="AAA+_ATPase"/>
</dbReference>
<dbReference type="Pfam" id="PF00664">
    <property type="entry name" value="ABC_membrane"/>
    <property type="match status" value="2"/>
</dbReference>
<feature type="transmembrane region" description="Helical" evidence="12">
    <location>
        <begin position="296"/>
        <end position="315"/>
    </location>
</feature>
<feature type="transmembrane region" description="Helical" evidence="12">
    <location>
        <begin position="1107"/>
        <end position="1132"/>
    </location>
</feature>
<organism evidence="16 17">
    <name type="scientific">Musa balbisiana</name>
    <name type="common">Banana</name>
    <dbReference type="NCBI Taxonomy" id="52838"/>
    <lineage>
        <taxon>Eukaryota</taxon>
        <taxon>Viridiplantae</taxon>
        <taxon>Streptophyta</taxon>
        <taxon>Embryophyta</taxon>
        <taxon>Tracheophyta</taxon>
        <taxon>Spermatophyta</taxon>
        <taxon>Magnoliopsida</taxon>
        <taxon>Liliopsida</taxon>
        <taxon>Zingiberales</taxon>
        <taxon>Musaceae</taxon>
        <taxon>Musa</taxon>
    </lineage>
</organism>
<dbReference type="InterPro" id="IPR036640">
    <property type="entry name" value="ABC1_TM_sf"/>
</dbReference>
<dbReference type="InterPro" id="IPR044726">
    <property type="entry name" value="ABCC_6TM_D2"/>
</dbReference>
<evidence type="ECO:0000313" key="17">
    <source>
        <dbReference type="Proteomes" id="UP000317650"/>
    </source>
</evidence>
<evidence type="ECO:0008006" key="18">
    <source>
        <dbReference type="Google" id="ProtNLM"/>
    </source>
</evidence>
<proteinExistence type="inferred from homology"/>
<dbReference type="InterPro" id="IPR003103">
    <property type="entry name" value="BAG_domain"/>
</dbReference>
<evidence type="ECO:0000256" key="2">
    <source>
        <dbReference type="ARBA" id="ARBA00009726"/>
    </source>
</evidence>
<keyword evidence="17" id="KW-1185">Reference proteome</keyword>
<evidence type="ECO:0000256" key="8">
    <source>
        <dbReference type="ARBA" id="ARBA00022967"/>
    </source>
</evidence>
<dbReference type="Pfam" id="PF00240">
    <property type="entry name" value="ubiquitin"/>
    <property type="match status" value="1"/>
</dbReference>
<feature type="transmembrane region" description="Helical" evidence="12">
    <location>
        <begin position="706"/>
        <end position="727"/>
    </location>
</feature>
<dbReference type="SUPFAM" id="SSF52540">
    <property type="entry name" value="P-loop containing nucleoside triphosphate hydrolases"/>
    <property type="match status" value="2"/>
</dbReference>
<feature type="transmembrane region" description="Helical" evidence="12">
    <location>
        <begin position="526"/>
        <end position="547"/>
    </location>
</feature>
<feature type="transmembrane region" description="Helical" evidence="12">
    <location>
        <begin position="1210"/>
        <end position="1227"/>
    </location>
</feature>
<dbReference type="FunFam" id="3.40.50.300:FF:000163">
    <property type="entry name" value="Multidrug resistance-associated protein member 4"/>
    <property type="match status" value="1"/>
</dbReference>
<protein>
    <recommendedName>
        <fullName evidence="18">ABC transporter C family member 2</fullName>
    </recommendedName>
</protein>
<evidence type="ECO:0000259" key="14">
    <source>
        <dbReference type="PROSITE" id="PS50893"/>
    </source>
</evidence>
<dbReference type="Gene3D" id="3.10.20.90">
    <property type="entry name" value="Phosphatidylinositol 3-kinase Catalytic Subunit, Chain A, domain 1"/>
    <property type="match status" value="1"/>
</dbReference>
<dbReference type="PROSITE" id="PS00299">
    <property type="entry name" value="UBIQUITIN_1"/>
    <property type="match status" value="1"/>
</dbReference>
<evidence type="ECO:0000256" key="11">
    <source>
        <dbReference type="SAM" id="MobiDB-lite"/>
    </source>
</evidence>
<feature type="transmembrane region" description="Helical" evidence="12">
    <location>
        <begin position="327"/>
        <end position="346"/>
    </location>
</feature>
<dbReference type="GO" id="GO:0016020">
    <property type="term" value="C:membrane"/>
    <property type="evidence" value="ECO:0007669"/>
    <property type="project" value="InterPro"/>
</dbReference>
<evidence type="ECO:0000256" key="1">
    <source>
        <dbReference type="ARBA" id="ARBA00004127"/>
    </source>
</evidence>
<dbReference type="PROSITE" id="PS00211">
    <property type="entry name" value="ABC_TRANSPORTER_1"/>
    <property type="match status" value="2"/>
</dbReference>
<evidence type="ECO:0000256" key="6">
    <source>
        <dbReference type="ARBA" id="ARBA00022741"/>
    </source>
</evidence>
<feature type="domain" description="ABC transporter" evidence="14">
    <location>
        <begin position="1392"/>
        <end position="1626"/>
    </location>
</feature>
<dbReference type="SUPFAM" id="SSF90123">
    <property type="entry name" value="ABC transporter transmembrane region"/>
    <property type="match status" value="2"/>
</dbReference>
<keyword evidence="7" id="KW-0067">ATP-binding</keyword>
<dbReference type="InterPro" id="IPR019954">
    <property type="entry name" value="Ubiquitin_CS"/>
</dbReference>
<reference evidence="16 17" key="1">
    <citation type="journal article" date="2019" name="Nat. Plants">
        <title>Genome sequencing of Musa balbisiana reveals subgenome evolution and function divergence in polyploid bananas.</title>
        <authorList>
            <person name="Yao X."/>
        </authorList>
    </citation>
    <scope>NUCLEOTIDE SEQUENCE [LARGE SCALE GENOMIC DNA]</scope>
    <source>
        <strain evidence="17">cv. DH-PKW</strain>
        <tissue evidence="16">Leaves</tissue>
    </source>
</reference>
<keyword evidence="9 12" id="KW-1133">Transmembrane helix</keyword>
<dbReference type="EMBL" id="PYDT01000005">
    <property type="protein sequence ID" value="THU61610.1"/>
    <property type="molecule type" value="Genomic_DNA"/>
</dbReference>
<feature type="domain" description="ABC transmembrane type-1" evidence="15">
    <location>
        <begin position="565"/>
        <end position="732"/>
    </location>
</feature>
<evidence type="ECO:0000313" key="16">
    <source>
        <dbReference type="EMBL" id="THU61610.1"/>
    </source>
</evidence>
<keyword evidence="5" id="KW-0677">Repeat</keyword>
<feature type="transmembrane region" description="Helical" evidence="12">
    <location>
        <begin position="358"/>
        <end position="379"/>
    </location>
</feature>
<dbReference type="InterPro" id="IPR011527">
    <property type="entry name" value="ABC1_TM_dom"/>
</dbReference>
<feature type="domain" description="ABC transporter" evidence="14">
    <location>
        <begin position="764"/>
        <end position="990"/>
    </location>
</feature>
<dbReference type="Pfam" id="PF00005">
    <property type="entry name" value="ABC_tran"/>
    <property type="match status" value="2"/>
</dbReference>
<feature type="domain" description="ABC transmembrane type-1" evidence="15">
    <location>
        <begin position="1072"/>
        <end position="1355"/>
    </location>
</feature>
<name>A0A4S8JI34_MUSBA</name>
<feature type="compositionally biased region" description="Acidic residues" evidence="11">
    <location>
        <begin position="997"/>
        <end position="1007"/>
    </location>
</feature>
<dbReference type="InterPro" id="IPR050173">
    <property type="entry name" value="ABC_transporter_C-like"/>
</dbReference>
<comment type="subcellular location">
    <subcellularLocation>
        <location evidence="1">Endomembrane system</location>
        <topology evidence="1">Multi-pass membrane protein</topology>
    </subcellularLocation>
</comment>
<dbReference type="SMART" id="SM00213">
    <property type="entry name" value="UBQ"/>
    <property type="match status" value="1"/>
</dbReference>
<evidence type="ECO:0000259" key="15">
    <source>
        <dbReference type="PROSITE" id="PS50929"/>
    </source>
</evidence>
<dbReference type="CDD" id="cd03244">
    <property type="entry name" value="ABCC_MRP_domain2"/>
    <property type="match status" value="1"/>
</dbReference>
<dbReference type="GO" id="GO:0051087">
    <property type="term" value="F:protein-folding chaperone binding"/>
    <property type="evidence" value="ECO:0007669"/>
    <property type="project" value="InterPro"/>
</dbReference>
<evidence type="ECO:0000256" key="9">
    <source>
        <dbReference type="ARBA" id="ARBA00022989"/>
    </source>
</evidence>
<dbReference type="FunFam" id="3.40.50.300:FF:000450">
    <property type="entry name" value="ABC transporter C family member 2"/>
    <property type="match status" value="1"/>
</dbReference>
<dbReference type="STRING" id="52838.A0A4S8JI34"/>
<dbReference type="SUPFAM" id="SSF63491">
    <property type="entry name" value="BAG domain"/>
    <property type="match status" value="1"/>
</dbReference>
<dbReference type="InterPro" id="IPR036533">
    <property type="entry name" value="BAG_dom_sf"/>
</dbReference>
<evidence type="ECO:0000256" key="10">
    <source>
        <dbReference type="ARBA" id="ARBA00023136"/>
    </source>
</evidence>
<dbReference type="CDD" id="cd18580">
    <property type="entry name" value="ABC_6TM_ABCC_D2"/>
    <property type="match status" value="1"/>
</dbReference>
<dbReference type="GO" id="GO:0140359">
    <property type="term" value="F:ABC-type transporter activity"/>
    <property type="evidence" value="ECO:0007669"/>
    <property type="project" value="InterPro"/>
</dbReference>
<evidence type="ECO:0000256" key="7">
    <source>
        <dbReference type="ARBA" id="ARBA00022840"/>
    </source>
</evidence>
<sequence length="1775" mass="199129">MSVAKSRRAGRGRETRVAEVAAEMMPRSGSEGGSSGGSAEEMWGEAAGWEMRPGGLLVQQRAPVPGRPPLPQVRVRISYGAARYEVSVSSVATFGELKKLLTADSGLQPAEQKLLYKGKQRGDSEYLDACGVKNRSKIVLVEDSTNLERRYTEMRKNARMQRAHRAVSTISLEVDKLADQVTTMEKYIRNGNNVAEVQITTLIELLMRQAIRLDSISAEGDASSQRNLQAKRVQKCVETLDVLKVSDTKLKPVVVTTKWETFDPPTTTQWEYLSDSTLSPPPPLILLVYCSSVHQVLSLLIEAVAWCCMFVMIGLETKIYIHESRWYIRFIVVYVLVGEISMYKLVLSVRRYYDKSIFYLYTSEIVSQFLFGILLLVYVPSLDPYPGYTPIRTEALIDDMDYEPLPGGEQICPERKANILSRIFFSWMTPLMQQGFKRPITEKDIWKLDSWDQTETLNSRFQQCWAEESRKPKPWLLRALHRSLGGRFWLGGFFKIGNDASQFVGPLILNRLLLSMQQGEPAWHGYIYAFSIFAGVSLGVLCEAQYFQNVMRVGFRLRATLQVCQQLHSIWSAPFRITISVILLYQQLGIASLVGAFVLVLLIPIQTFVISKMQKLSKAGLQHTDKRISLMNEILAAMDTVKCYAWEKSFQSKVQSIRNDELSWFRKAQLLAAFNSFILNSIPVLVTVASFGVYSLLGGDLTPAKAFTSLSLFSVLRFPLFMLPNLITQVVNCNVSLKRLEELLLAEERILLPNPPVEPQLPAISIKNGYFSWDSKAERPTLFNVNVDIPVGSLVAIVGSTGEGKTSLISAMLGELPPVAGTETSAVIRGTVAYVPQVSWIFNATVRDNILFGSPFQLSRYEKAVEVTALQHDLDLLPGGDLTEIGERGVNISGGQKQRVSMARAVYSDSDVYIFDDPLSALDAHVGRQVFDKCIKDQLRNKTRVLVTNQLHFLPNVDKIILVHEGMVKEEGTFEELCSSGILFQKLMENAGKMEEHEEEIQGESAEENAKSSENGEVTKMVNALSKKEEKPNKGKEGKTVLIKQEERETGVVSLKVLARYKNALGGMWVVLILFSCYTLTEILRVSSSTWLSVWTDQSSLKSHGPGFYNLIYASLSFGQVLVTLTNSYWLITSSLYAAKRLHDAMLHSILRAPMVFFHTNPLGRIINRFAKDLGDIDRSVAVFVNMFLGQISQLLSTFVLIGIVSTTSLWAIMPLLILFYAAYLYYQSTAREVKRLDSITRSPVYAQFAEALNGLSTIRAYKAYDRMASINGKSMDNNIRFTLVNMGANRWLGIRLETLGGIMIWFTATFAVMQNQRAENQKAFASTMGLLLTYALNITNLLTAVLRLASLAENSLNAVERVGTYIELPSEAPAVIENNRPPPAWPSSGTIKFQDVVLRYRPELPPVLHGISFTIEASEKVGIVGRTGAGKSSMLNALFRIVEMERGRIFIDDCDVSKFGLWDLRKVLGIIPQSPVLFSGTVRFNLDPFSEHNDADLWEALERAHLKDVIRRNSLGLDAEVSEAGENFSVGQRQLLSLARALLRRSKILVLDEATAAVDVRTDSLIQKTIREEFKSCTMLIIAHRLNTIIDCDRILLLSAGQVLEFDTPETLLSNEESAFYKMVQSTGAANAQYLRDLVFGEGENRSRREEIKRLEGERRWLASSRWVAAAQFALAVSLTSSQNDLHQLEIDDENNILNRTKDAVITLQSILEGKHDTEIKEKLEQHNVPSSRWWSSLYKVVEGLAIMSKLARNRLQPGSEFEDNSIDWDRVVM</sequence>
<evidence type="ECO:0000256" key="4">
    <source>
        <dbReference type="ARBA" id="ARBA00022692"/>
    </source>
</evidence>
<gene>
    <name evidence="16" type="ORF">C4D60_Mb07t25140</name>
</gene>
<feature type="compositionally biased region" description="Basic residues" evidence="11">
    <location>
        <begin position="1"/>
        <end position="10"/>
    </location>
</feature>
<keyword evidence="3" id="KW-0813">Transport</keyword>
<evidence type="ECO:0000259" key="13">
    <source>
        <dbReference type="PROSITE" id="PS50053"/>
    </source>
</evidence>
<dbReference type="SUPFAM" id="SSF54236">
    <property type="entry name" value="Ubiquitin-like"/>
    <property type="match status" value="1"/>
</dbReference>
<dbReference type="CDD" id="cd03250">
    <property type="entry name" value="ABCC_MRP_domain1"/>
    <property type="match status" value="1"/>
</dbReference>
<feature type="transmembrane region" description="Helical" evidence="12">
    <location>
        <begin position="1181"/>
        <end position="1204"/>
    </location>
</feature>
<dbReference type="InterPro" id="IPR003439">
    <property type="entry name" value="ABC_transporter-like_ATP-bd"/>
</dbReference>
<dbReference type="Gene3D" id="3.40.50.300">
    <property type="entry name" value="P-loop containing nucleotide triphosphate hydrolases"/>
    <property type="match status" value="2"/>
</dbReference>
<keyword evidence="10 12" id="KW-0472">Membrane</keyword>
<keyword evidence="6" id="KW-0547">Nucleotide-binding</keyword>
<keyword evidence="8" id="KW-1278">Translocase</keyword>
<dbReference type="Gene3D" id="1.20.1560.10">
    <property type="entry name" value="ABC transporter type 1, transmembrane domain"/>
    <property type="match status" value="2"/>
</dbReference>